<reference evidence="3" key="1">
    <citation type="thesis" date="2020" institute="ProQuest LLC" country="789 East Eisenhower Parkway, Ann Arbor, MI, USA">
        <title>Comparative Genomics and Chromosome Evolution.</title>
        <authorList>
            <person name="Mudd A.B."/>
        </authorList>
    </citation>
    <scope>NUCLEOTIDE SEQUENCE</scope>
    <source>
        <strain evidence="3">237g6f4</strain>
        <tissue evidence="3">Blood</tissue>
    </source>
</reference>
<dbReference type="Proteomes" id="UP000824782">
    <property type="component" value="Unassembled WGS sequence"/>
</dbReference>
<dbReference type="PANTHER" id="PTHR11505">
    <property type="entry name" value="L1 TRANSPOSABLE ELEMENT-RELATED"/>
    <property type="match status" value="1"/>
</dbReference>
<dbReference type="InterPro" id="IPR004244">
    <property type="entry name" value="Transposase_22"/>
</dbReference>
<evidence type="ECO:0000256" key="2">
    <source>
        <dbReference type="SAM" id="MobiDB-lite"/>
    </source>
</evidence>
<proteinExistence type="predicted"/>
<accession>A0AAV6ZP00</accession>
<keyword evidence="4" id="KW-1185">Reference proteome</keyword>
<evidence type="ECO:0000313" key="4">
    <source>
        <dbReference type="Proteomes" id="UP000824782"/>
    </source>
</evidence>
<feature type="region of interest" description="Disordered" evidence="2">
    <location>
        <begin position="320"/>
        <end position="370"/>
    </location>
</feature>
<sequence>MERYLLRSGQKSCPSPRLKTGGACSPCPRMPSLESHKTSAAEETQMTRPAVHLSEPAPSKVGDVDYQLLAREVAKCLAPDLVSTLTAAIQATLTEVKGKVQDHEERISTLEECTEAGKESIATMTTTQQQIEQLTATLADRIEDLENRSRRSNLRLVGLPENVQGGSLRKIFEEDLPRALGVGPRKLVERAHRIGPPGVNGGEGTTTEAAQRPRQVIAKYLNYADKEEILRAYRNLRAPLFIRGQKVLLFADFSVAVMRKRKLFSPLCSSLAAKNARFQLAYPALLRIKTQDGVQHEFNDPSEAESFVAQLPAENLQLHERRPRRTAMEERRSSQQRVFRGHQTTGDQDTRVRSGESSGGYRNSRDRSDF</sequence>
<organism evidence="3 4">
    <name type="scientific">Engystomops pustulosus</name>
    <name type="common">Tungara frog</name>
    <name type="synonym">Physalaemus pustulosus</name>
    <dbReference type="NCBI Taxonomy" id="76066"/>
    <lineage>
        <taxon>Eukaryota</taxon>
        <taxon>Metazoa</taxon>
        <taxon>Chordata</taxon>
        <taxon>Craniata</taxon>
        <taxon>Vertebrata</taxon>
        <taxon>Euteleostomi</taxon>
        <taxon>Amphibia</taxon>
        <taxon>Batrachia</taxon>
        <taxon>Anura</taxon>
        <taxon>Neobatrachia</taxon>
        <taxon>Hyloidea</taxon>
        <taxon>Leptodactylidae</taxon>
        <taxon>Leiuperinae</taxon>
        <taxon>Engystomops</taxon>
    </lineage>
</organism>
<dbReference type="Gene3D" id="3.30.250.20">
    <property type="entry name" value="L1 transposable element, C-terminal domain"/>
    <property type="match status" value="1"/>
</dbReference>
<feature type="region of interest" description="Disordered" evidence="2">
    <location>
        <begin position="1"/>
        <end position="49"/>
    </location>
</feature>
<protein>
    <recommendedName>
        <fullName evidence="5">Transposase element L1Md-A101/L1Md-A102/L1Md-A2</fullName>
    </recommendedName>
</protein>
<dbReference type="EMBL" id="WNYA01000012">
    <property type="protein sequence ID" value="KAG8551097.1"/>
    <property type="molecule type" value="Genomic_DNA"/>
</dbReference>
<feature type="coiled-coil region" evidence="1">
    <location>
        <begin position="93"/>
        <end position="148"/>
    </location>
</feature>
<dbReference type="AlphaFoldDB" id="A0AAV6ZP00"/>
<evidence type="ECO:0000313" key="3">
    <source>
        <dbReference type="EMBL" id="KAG8551097.1"/>
    </source>
</evidence>
<evidence type="ECO:0000256" key="1">
    <source>
        <dbReference type="SAM" id="Coils"/>
    </source>
</evidence>
<dbReference type="InterPro" id="IPR042566">
    <property type="entry name" value="L1_C"/>
</dbReference>
<name>A0AAV6ZP00_ENGPU</name>
<comment type="caution">
    <text evidence="3">The sequence shown here is derived from an EMBL/GenBank/DDBJ whole genome shotgun (WGS) entry which is preliminary data.</text>
</comment>
<gene>
    <name evidence="3" type="ORF">GDO81_018460</name>
</gene>
<keyword evidence="1" id="KW-0175">Coiled coil</keyword>
<evidence type="ECO:0008006" key="5">
    <source>
        <dbReference type="Google" id="ProtNLM"/>
    </source>
</evidence>